<dbReference type="Proteomes" id="UP000178911">
    <property type="component" value="Unassembled WGS sequence"/>
</dbReference>
<reference evidence="1 2" key="1">
    <citation type="journal article" date="2016" name="Nat. Commun.">
        <title>Thousands of microbial genomes shed light on interconnected biogeochemical processes in an aquifer system.</title>
        <authorList>
            <person name="Anantharaman K."/>
            <person name="Brown C.T."/>
            <person name="Hug L.A."/>
            <person name="Sharon I."/>
            <person name="Castelle C.J."/>
            <person name="Probst A.J."/>
            <person name="Thomas B.C."/>
            <person name="Singh A."/>
            <person name="Wilkins M.J."/>
            <person name="Karaoz U."/>
            <person name="Brodie E.L."/>
            <person name="Williams K.H."/>
            <person name="Hubbard S.S."/>
            <person name="Banfield J.F."/>
        </authorList>
    </citation>
    <scope>NUCLEOTIDE SEQUENCE [LARGE SCALE GENOMIC DNA]</scope>
</reference>
<protein>
    <submittedName>
        <fullName evidence="1">Uncharacterized protein</fullName>
    </submittedName>
</protein>
<proteinExistence type="predicted"/>
<gene>
    <name evidence="1" type="ORF">A3A13_00750</name>
</gene>
<organism evidence="1 2">
    <name type="scientific">Candidatus Yanofskybacteria bacterium RIFCSPLOWO2_01_FULL_43_22</name>
    <dbReference type="NCBI Taxonomy" id="1802695"/>
    <lineage>
        <taxon>Bacteria</taxon>
        <taxon>Candidatus Yanofskyibacteriota</taxon>
    </lineage>
</organism>
<dbReference type="STRING" id="1802695.A3A13_00750"/>
<sequence length="125" mass="14696">MSPTELVRGFMEFAREKSKTSFPPLFYGTRPWHEFLYELKKQYKDKFPELECIGDFDWDDPYPTAQVWHEIQTSLCMLEVCWSVAGASRTLLNPEYLRAENPLNPALLETMFQVALKTDNFFEAD</sequence>
<dbReference type="AlphaFoldDB" id="A0A1F8GGS6"/>
<accession>A0A1F8GGS6</accession>
<evidence type="ECO:0000313" key="2">
    <source>
        <dbReference type="Proteomes" id="UP000178911"/>
    </source>
</evidence>
<comment type="caution">
    <text evidence="1">The sequence shown here is derived from an EMBL/GenBank/DDBJ whole genome shotgun (WGS) entry which is preliminary data.</text>
</comment>
<name>A0A1F8GGS6_9BACT</name>
<dbReference type="EMBL" id="MGKJ01000010">
    <property type="protein sequence ID" value="OGN24592.1"/>
    <property type="molecule type" value="Genomic_DNA"/>
</dbReference>
<evidence type="ECO:0000313" key="1">
    <source>
        <dbReference type="EMBL" id="OGN24592.1"/>
    </source>
</evidence>